<protein>
    <submittedName>
        <fullName evidence="8">TonB-dependent receptor</fullName>
    </submittedName>
</protein>
<evidence type="ECO:0000259" key="6">
    <source>
        <dbReference type="Pfam" id="PF00593"/>
    </source>
</evidence>
<evidence type="ECO:0000256" key="2">
    <source>
        <dbReference type="ARBA" id="ARBA00023136"/>
    </source>
</evidence>
<dbReference type="eggNOG" id="COG4771">
    <property type="taxonomic scope" value="Bacteria"/>
</dbReference>
<dbReference type="Proteomes" id="UP000001492">
    <property type="component" value="Chromosome 1"/>
</dbReference>
<keyword evidence="5" id="KW-0732">Signal</keyword>
<evidence type="ECO:0000313" key="8">
    <source>
        <dbReference type="EMBL" id="ADU13129.1"/>
    </source>
</evidence>
<accession>E8RPV6</accession>
<dbReference type="HOGENOM" id="CLU_010745_0_0_5"/>
<dbReference type="PANTHER" id="PTHR47234:SF2">
    <property type="entry name" value="TONB-DEPENDENT RECEPTOR"/>
    <property type="match status" value="1"/>
</dbReference>
<evidence type="ECO:0000256" key="4">
    <source>
        <dbReference type="RuleBase" id="RU003357"/>
    </source>
</evidence>
<dbReference type="InterPro" id="IPR000531">
    <property type="entry name" value="Beta-barrel_TonB"/>
</dbReference>
<evidence type="ECO:0000256" key="5">
    <source>
        <dbReference type="SAM" id="SignalP"/>
    </source>
</evidence>
<comment type="subcellular location">
    <subcellularLocation>
        <location evidence="1 4">Cell outer membrane</location>
    </subcellularLocation>
</comment>
<dbReference type="OrthoDB" id="7515717at2"/>
<keyword evidence="2 4" id="KW-0472">Membrane</keyword>
<evidence type="ECO:0000256" key="3">
    <source>
        <dbReference type="ARBA" id="ARBA00023237"/>
    </source>
</evidence>
<dbReference type="Gene3D" id="2.40.170.20">
    <property type="entry name" value="TonB-dependent receptor, beta-barrel domain"/>
    <property type="match status" value="1"/>
</dbReference>
<dbReference type="InterPro" id="IPR012910">
    <property type="entry name" value="Plug_dom"/>
</dbReference>
<dbReference type="InterPro" id="IPR037066">
    <property type="entry name" value="Plug_dom_sf"/>
</dbReference>
<keyword evidence="4" id="KW-0798">TonB box</keyword>
<keyword evidence="3" id="KW-0998">Cell outer membrane</keyword>
<name>E8RPV6_ASTEC</name>
<dbReference type="RefSeq" id="WP_013478961.1">
    <property type="nucleotide sequence ID" value="NC_014816.1"/>
</dbReference>
<dbReference type="eggNOG" id="COG1629">
    <property type="taxonomic scope" value="Bacteria"/>
</dbReference>
<dbReference type="SUPFAM" id="SSF56935">
    <property type="entry name" value="Porins"/>
    <property type="match status" value="1"/>
</dbReference>
<evidence type="ECO:0000256" key="1">
    <source>
        <dbReference type="ARBA" id="ARBA00004442"/>
    </source>
</evidence>
<dbReference type="EMBL" id="CP002395">
    <property type="protein sequence ID" value="ADU13129.1"/>
    <property type="molecule type" value="Genomic_DNA"/>
</dbReference>
<organism evidence="8 9">
    <name type="scientific">Asticcacaulis excentricus (strain ATCC 15261 / DSM 4724 / KCTC 12464 / NCIMB 9791 / VKM B-1370 / CB 48)</name>
    <dbReference type="NCBI Taxonomy" id="573065"/>
    <lineage>
        <taxon>Bacteria</taxon>
        <taxon>Pseudomonadati</taxon>
        <taxon>Pseudomonadota</taxon>
        <taxon>Alphaproteobacteria</taxon>
        <taxon>Caulobacterales</taxon>
        <taxon>Caulobacteraceae</taxon>
        <taxon>Asticcacaulis</taxon>
    </lineage>
</organism>
<evidence type="ECO:0000313" key="9">
    <source>
        <dbReference type="Proteomes" id="UP000001492"/>
    </source>
</evidence>
<evidence type="ECO:0000259" key="7">
    <source>
        <dbReference type="Pfam" id="PF07715"/>
    </source>
</evidence>
<gene>
    <name evidence="8" type="ordered locus">Astex_1463</name>
</gene>
<dbReference type="Pfam" id="PF07715">
    <property type="entry name" value="Plug"/>
    <property type="match status" value="1"/>
</dbReference>
<feature type="domain" description="TonB-dependent receptor plug" evidence="7">
    <location>
        <begin position="66"/>
        <end position="181"/>
    </location>
</feature>
<reference evidence="9" key="1">
    <citation type="submission" date="2010-12" db="EMBL/GenBank/DDBJ databases">
        <title>Complete sequence of chromosome 1 of Asticcacaulis excentricus CB 48.</title>
        <authorList>
            <consortium name="US DOE Joint Genome Institute"/>
            <person name="Lucas S."/>
            <person name="Copeland A."/>
            <person name="Lapidus A."/>
            <person name="Cheng J.-F."/>
            <person name="Bruce D."/>
            <person name="Goodwin L."/>
            <person name="Pitluck S."/>
            <person name="Teshima H."/>
            <person name="Davenport K."/>
            <person name="Detter J.C."/>
            <person name="Han C."/>
            <person name="Tapia R."/>
            <person name="Land M."/>
            <person name="Hauser L."/>
            <person name="Jeffries C."/>
            <person name="Kyrpides N."/>
            <person name="Ivanova N."/>
            <person name="Ovchinnikova G."/>
            <person name="Brun Y.V."/>
            <person name="Woyke T."/>
        </authorList>
    </citation>
    <scope>NUCLEOTIDE SEQUENCE [LARGE SCALE GENOMIC DNA]</scope>
    <source>
        <strain evidence="9">ATCC 15261 / DSM 4724 / KCTC 12464 / NCIMB 9791 / VKM B-1370 / CB 48</strain>
    </source>
</reference>
<feature type="domain" description="TonB-dependent receptor-like beta-barrel" evidence="6">
    <location>
        <begin position="622"/>
        <end position="1079"/>
    </location>
</feature>
<keyword evidence="8" id="KW-0675">Receptor</keyword>
<dbReference type="AlphaFoldDB" id="E8RPV6"/>
<dbReference type="Pfam" id="PF00593">
    <property type="entry name" value="TonB_dep_Rec_b-barrel"/>
    <property type="match status" value="1"/>
</dbReference>
<dbReference type="PANTHER" id="PTHR47234">
    <property type="match status" value="1"/>
</dbReference>
<dbReference type="Gene3D" id="2.170.130.10">
    <property type="entry name" value="TonB-dependent receptor, plug domain"/>
    <property type="match status" value="1"/>
</dbReference>
<comment type="similarity">
    <text evidence="4">Belongs to the TonB-dependent receptor family.</text>
</comment>
<sequence length="1112" mass="121077">MKKESRRFGLLATTSFCSAVVAGVMTTVSGGAAQAQDAAPKTDEAKPAEAVQEVVVTGSRIRRSVANAPAPTISVTQDDLLQSGVPNIIDQLADIPALSGSTVPEDTTGSNLNDGGLSLLNLRFLGSQRTLVLVDGKRHVGAPQGSLSVDVDSIPRLLINRIDIITGGQSAMYGADAVSGVVNYVLKRDFEGVEVDGAYSQINQDGTAQKRLSMLFGKNFFDDKLNAYLSLEHEENDQVKDSDVDWRRRACGLYAMDADQASPNNNDGVLDNQLLCGVRNFSRPYTGLLVLSSAITASPTTDPDIPASSAGCSAPTLAATATAAQKLAYNAFPAATGTNTNCFFANAGSAFVFANDGTPRGLNVGSRVTVGGARTNNVGGDGLNIGTEFSQGSRIPESNASRVQGGLNFKLTENVLLYAEAKYIKETTYDEGQGSFFNIGIYDFTRAPVSNGTTTPTLAVMPQWTPATSSFNIGLDNAYLSSDLRTAILTNTRKTYDANGNVVSTGALDPRAMFTNFGPLRNQLNYRKVQRYVIGAKGEADQFLFAKNISWEASYVYGELTNENHERAVDVERYRYGADAVVDTAGKVSGKPGQIVCRVQLLAANGISIPDPYRVGTMSPTDPKVTGCVPFSIFGNGQNDPAARNYFDAEIQVSHTNKQQHFLAYGSGEFWDFWGAGPIGAAVGVEWRKEEAEGKGRTASTGDRLLFLNTGADFPYSQYEAKEIFTELRVPLLKDLPFVNRLEFSGAARRSDYTTVGKVDTYSAQFLWEINEQVKIRGTRGKAVRIPSLSENFSLQSQTFANGFVDPCDVTNINNTANTQIRQYRTANCLALGIPTGTAISYPTSPAGFNGGNPNLKPEESISKTLSLILTPKILPRTTLVFDWYNIEINSVIASITAQTLANQCVGGPVLNSQACGLITRGGADVSYRMTSFLQGSFNYAKYENQGMDFTFLYRQPLNNVFGKNLGNLGVQVRGTYLQFDRSYTNIDAPLVHTDFAQAVEEPQLRFNTSFSWNYKPDLSFFWNIDFQSSQEIADIDFLRSDPDNREYKFLTTGDYVTHDFSFRWRVKDGVILRGGVVNAFDADPVDWLGQTSADNFDLFGRRFYIGFNFKR</sequence>
<dbReference type="InterPro" id="IPR036942">
    <property type="entry name" value="Beta-barrel_TonB_sf"/>
</dbReference>
<keyword evidence="9" id="KW-1185">Reference proteome</keyword>
<dbReference type="KEGG" id="aex:Astex_1463"/>
<dbReference type="STRING" id="573065.Astex_1463"/>
<proteinExistence type="inferred from homology"/>
<feature type="signal peptide" evidence="5">
    <location>
        <begin position="1"/>
        <end position="22"/>
    </location>
</feature>
<feature type="chain" id="PRO_5003226663" evidence="5">
    <location>
        <begin position="23"/>
        <end position="1112"/>
    </location>
</feature>
<dbReference type="GO" id="GO:0009279">
    <property type="term" value="C:cell outer membrane"/>
    <property type="evidence" value="ECO:0007669"/>
    <property type="project" value="UniProtKB-SubCell"/>
</dbReference>